<dbReference type="HOGENOM" id="CLU_2973464_0_0_6"/>
<accession>W8V6Q3</accession>
<dbReference type="Proteomes" id="UP000019586">
    <property type="component" value="Chromosome"/>
</dbReference>
<evidence type="ECO:0000313" key="2">
    <source>
        <dbReference type="Proteomes" id="UP000019586"/>
    </source>
</evidence>
<sequence>MANDDDLRLKSFPTGSFFVFCSPYFPNFAIISGRINLWITTIKSSDGTSKISAVIDET</sequence>
<reference evidence="1 2" key="1">
    <citation type="journal article" date="2014" name="Proc. Natl. Acad. Sci. U.S.A.">
        <title>Molecular dissection of the evolution of carbapenem-resistant multilocus sequence type 258 Klebsiella pneumoniae.</title>
        <authorList>
            <person name="Deleo F.R."/>
            <person name="Chen L."/>
            <person name="Porcella S.F."/>
            <person name="Martens C.A."/>
            <person name="Kobayashi S.D."/>
            <person name="Porter A.R."/>
            <person name="Chavda K.D."/>
            <person name="Jacobs M.R."/>
            <person name="Mathema B."/>
            <person name="Olsen R.J."/>
            <person name="Bonomo R.A."/>
            <person name="Musser J.M."/>
            <person name="Kreiswirth B.N."/>
        </authorList>
    </citation>
    <scope>NUCLEOTIDE SEQUENCE [LARGE SCALE GENOMIC DNA]</scope>
    <source>
        <strain evidence="1">30684/NJST258_2</strain>
    </source>
</reference>
<dbReference type="PATRIC" id="fig|1420013.3.peg.4807"/>
<dbReference type="AlphaFoldDB" id="W8V6Q3"/>
<proteinExistence type="predicted"/>
<protein>
    <submittedName>
        <fullName evidence="1">Uncharacterized protein</fullName>
    </submittedName>
</protein>
<gene>
    <name evidence="1" type="ORF">KPNJ2_05125</name>
</gene>
<name>W8V6Q3_KLEPN</name>
<dbReference type="KEGG" id="kps:KPNJ2_05125"/>
<dbReference type="EMBL" id="CP006918">
    <property type="protein sequence ID" value="AHM81897.1"/>
    <property type="molecule type" value="Genomic_DNA"/>
</dbReference>
<organism evidence="1 2">
    <name type="scientific">Klebsiella pneumoniae 30684/NJST258_2</name>
    <dbReference type="NCBI Taxonomy" id="1420013"/>
    <lineage>
        <taxon>Bacteria</taxon>
        <taxon>Pseudomonadati</taxon>
        <taxon>Pseudomonadota</taxon>
        <taxon>Gammaproteobacteria</taxon>
        <taxon>Enterobacterales</taxon>
        <taxon>Enterobacteriaceae</taxon>
        <taxon>Klebsiella/Raoultella group</taxon>
        <taxon>Klebsiella</taxon>
        <taxon>Klebsiella pneumoniae complex</taxon>
    </lineage>
</organism>
<evidence type="ECO:0000313" key="1">
    <source>
        <dbReference type="EMBL" id="AHM81897.1"/>
    </source>
</evidence>